<evidence type="ECO:0000313" key="2">
    <source>
        <dbReference type="EMBL" id="GAA3753900.1"/>
    </source>
</evidence>
<comment type="caution">
    <text evidence="2">The sequence shown here is derived from an EMBL/GenBank/DDBJ whole genome shotgun (WGS) entry which is preliminary data.</text>
</comment>
<feature type="region of interest" description="Disordered" evidence="1">
    <location>
        <begin position="1"/>
        <end position="24"/>
    </location>
</feature>
<feature type="compositionally biased region" description="Basic and acidic residues" evidence="1">
    <location>
        <begin position="1"/>
        <end position="19"/>
    </location>
</feature>
<evidence type="ECO:0000256" key="1">
    <source>
        <dbReference type="SAM" id="MobiDB-lite"/>
    </source>
</evidence>
<sequence>MSDPDEERRKAAEAVERARRQAAQDLAASQQAQVALAQTVAQIPNR</sequence>
<dbReference type="EMBL" id="BAABEP010000061">
    <property type="protein sequence ID" value="GAA3753900.1"/>
    <property type="molecule type" value="Genomic_DNA"/>
</dbReference>
<protein>
    <submittedName>
        <fullName evidence="2">Uncharacterized protein</fullName>
    </submittedName>
</protein>
<gene>
    <name evidence="2" type="ORF">GCM10023082_56760</name>
</gene>
<accession>A0ABP7G3I1</accession>
<evidence type="ECO:0000313" key="3">
    <source>
        <dbReference type="Proteomes" id="UP001499884"/>
    </source>
</evidence>
<dbReference type="RefSeq" id="WP_345653535.1">
    <property type="nucleotide sequence ID" value="NZ_BAABEP010000061.1"/>
</dbReference>
<name>A0ABP7G3I1_9ACTN</name>
<proteinExistence type="predicted"/>
<reference evidence="3" key="1">
    <citation type="journal article" date="2019" name="Int. J. Syst. Evol. Microbiol.">
        <title>The Global Catalogue of Microorganisms (GCM) 10K type strain sequencing project: providing services to taxonomists for standard genome sequencing and annotation.</title>
        <authorList>
            <consortium name="The Broad Institute Genomics Platform"/>
            <consortium name="The Broad Institute Genome Sequencing Center for Infectious Disease"/>
            <person name="Wu L."/>
            <person name="Ma J."/>
        </authorList>
    </citation>
    <scope>NUCLEOTIDE SEQUENCE [LARGE SCALE GENOMIC DNA]</scope>
    <source>
        <strain evidence="3">JCM 30846</strain>
    </source>
</reference>
<organism evidence="2 3">
    <name type="scientific">Streptomyces tremellae</name>
    <dbReference type="NCBI Taxonomy" id="1124239"/>
    <lineage>
        <taxon>Bacteria</taxon>
        <taxon>Bacillati</taxon>
        <taxon>Actinomycetota</taxon>
        <taxon>Actinomycetes</taxon>
        <taxon>Kitasatosporales</taxon>
        <taxon>Streptomycetaceae</taxon>
        <taxon>Streptomyces</taxon>
    </lineage>
</organism>
<keyword evidence="3" id="KW-1185">Reference proteome</keyword>
<dbReference type="Proteomes" id="UP001499884">
    <property type="component" value="Unassembled WGS sequence"/>
</dbReference>